<name>A0A1E8FAD3_9ALTE</name>
<protein>
    <recommendedName>
        <fullName evidence="3">Nucleotide-binding protein BFC17_00990</fullName>
    </recommendedName>
</protein>
<evidence type="ECO:0000313" key="5">
    <source>
        <dbReference type="Proteomes" id="UP000176037"/>
    </source>
</evidence>
<dbReference type="NCBIfam" id="NF003819">
    <property type="entry name" value="PRK05412.1"/>
    <property type="match status" value="1"/>
</dbReference>
<dbReference type="Proteomes" id="UP000176037">
    <property type="component" value="Unassembled WGS sequence"/>
</dbReference>
<dbReference type="Gene3D" id="3.30.70.860">
    <property type="match status" value="1"/>
</dbReference>
<dbReference type="FunFam" id="3.30.70.860:FF:000001">
    <property type="entry name" value="UPF0234 protein YajQ"/>
    <property type="match status" value="1"/>
</dbReference>
<dbReference type="GO" id="GO:0005829">
    <property type="term" value="C:cytosol"/>
    <property type="evidence" value="ECO:0007669"/>
    <property type="project" value="TreeGrafter"/>
</dbReference>
<dbReference type="RefSeq" id="WP_070177259.1">
    <property type="nucleotide sequence ID" value="NZ_BMJR01000002.1"/>
</dbReference>
<keyword evidence="1 3" id="KW-0547">Nucleotide-binding</keyword>
<dbReference type="HAMAP" id="MF_00632">
    <property type="entry name" value="UPF0234"/>
    <property type="match status" value="1"/>
</dbReference>
<evidence type="ECO:0000256" key="3">
    <source>
        <dbReference type="HAMAP-Rule" id="MF_00632"/>
    </source>
</evidence>
<dbReference type="AlphaFoldDB" id="A0A1E8FAD3"/>
<dbReference type="GO" id="GO:0000166">
    <property type="term" value="F:nucleotide binding"/>
    <property type="evidence" value="ECO:0007669"/>
    <property type="project" value="UniProtKB-UniRule"/>
</dbReference>
<dbReference type="InterPro" id="IPR036183">
    <property type="entry name" value="YajQ-like_sf"/>
</dbReference>
<reference evidence="4 5" key="1">
    <citation type="submission" date="2016-09" db="EMBL/GenBank/DDBJ databases">
        <title>Alteromonas lipolytica, a new species isolated from sea water.</title>
        <authorList>
            <person name="Wu Y.-H."/>
            <person name="Cheng H."/>
            <person name="Xu X.-W."/>
        </authorList>
    </citation>
    <scope>NUCLEOTIDE SEQUENCE [LARGE SCALE GENOMIC DNA]</scope>
    <source>
        <strain evidence="4 5">JW12</strain>
    </source>
</reference>
<dbReference type="CDD" id="cd11740">
    <property type="entry name" value="YajQ_like"/>
    <property type="match status" value="1"/>
</dbReference>
<dbReference type="OrthoDB" id="9801447at2"/>
<organism evidence="4 5">
    <name type="scientific">Alteromonas lipolytica</name>
    <dbReference type="NCBI Taxonomy" id="1856405"/>
    <lineage>
        <taxon>Bacteria</taxon>
        <taxon>Pseudomonadati</taxon>
        <taxon>Pseudomonadota</taxon>
        <taxon>Gammaproteobacteria</taxon>
        <taxon>Alteromonadales</taxon>
        <taxon>Alteromonadaceae</taxon>
        <taxon>Alteromonas/Salinimonas group</taxon>
        <taxon>Alteromonas</taxon>
    </lineage>
</organism>
<proteinExistence type="inferred from homology"/>
<dbReference type="InterPro" id="IPR035570">
    <property type="entry name" value="UPF0234_N"/>
</dbReference>
<dbReference type="STRING" id="1856405.BFC17_00990"/>
<evidence type="ECO:0000256" key="1">
    <source>
        <dbReference type="ARBA" id="ARBA00022741"/>
    </source>
</evidence>
<comment type="caution">
    <text evidence="4">The sequence shown here is derived from an EMBL/GenBank/DDBJ whole genome shotgun (WGS) entry which is preliminary data.</text>
</comment>
<sequence length="160" mass="18340">MPSFDIVSEINMEEVRNATENANRELSTRFDFRGVEASFEYKEKTVLMAAQAEFQLQQMESMFRSACAKRNLDTSAIDCKPHTVTGKNYRQVIAFKEGIEQAVAKKIVKLVKDAKIKVQTAIQGDQLRVTGKKRDDLQEVMQLVRQAELGQPFQFNNFRD</sequence>
<keyword evidence="5" id="KW-1185">Reference proteome</keyword>
<dbReference type="InterPro" id="IPR035571">
    <property type="entry name" value="UPF0234-like_C"/>
</dbReference>
<comment type="similarity">
    <text evidence="2 3">Belongs to the YajQ family.</text>
</comment>
<comment type="function">
    <text evidence="3">Nucleotide-binding protein.</text>
</comment>
<dbReference type="SUPFAM" id="SSF89963">
    <property type="entry name" value="YajQ-like"/>
    <property type="match status" value="2"/>
</dbReference>
<evidence type="ECO:0000256" key="2">
    <source>
        <dbReference type="ARBA" id="ARBA00093450"/>
    </source>
</evidence>
<dbReference type="InterPro" id="IPR007551">
    <property type="entry name" value="YajQ/Smlt4090-like"/>
</dbReference>
<dbReference type="PANTHER" id="PTHR30476:SF0">
    <property type="entry name" value="UPF0234 PROTEIN YAJQ"/>
    <property type="match status" value="1"/>
</dbReference>
<evidence type="ECO:0000313" key="4">
    <source>
        <dbReference type="EMBL" id="OFI32882.1"/>
    </source>
</evidence>
<accession>A0A1E8FAD3</accession>
<dbReference type="Pfam" id="PF04461">
    <property type="entry name" value="YajQ"/>
    <property type="match status" value="1"/>
</dbReference>
<gene>
    <name evidence="4" type="ORF">BFC17_00990</name>
</gene>
<dbReference type="EMBL" id="MJIC01000015">
    <property type="protein sequence ID" value="OFI32882.1"/>
    <property type="molecule type" value="Genomic_DNA"/>
</dbReference>
<dbReference type="Gene3D" id="3.30.70.990">
    <property type="entry name" value="YajQ-like, domain 2"/>
    <property type="match status" value="1"/>
</dbReference>
<dbReference type="PANTHER" id="PTHR30476">
    <property type="entry name" value="UPF0234 PROTEIN YAJQ"/>
    <property type="match status" value="1"/>
</dbReference>